<dbReference type="Proteomes" id="UP000662111">
    <property type="component" value="Unassembled WGS sequence"/>
</dbReference>
<keyword evidence="1" id="KW-0808">Transferase</keyword>
<dbReference type="GO" id="GO:0016301">
    <property type="term" value="F:kinase activity"/>
    <property type="evidence" value="ECO:0007669"/>
    <property type="project" value="UniProtKB-KW"/>
</dbReference>
<dbReference type="EMBL" id="BMLB01000005">
    <property type="protein sequence ID" value="GGK74397.1"/>
    <property type="molecule type" value="Genomic_DNA"/>
</dbReference>
<proteinExistence type="predicted"/>
<sequence>MRTTFDALWPGLSARLLTVAREGREPRRPVLVGVDGRSGSGKTDLAAGLAEAVRELGLGCAVVHLDDLYPGWSGLAASLTPLCADVVAPLTRGQDGAYLSWDWDASRPGPRRRVPARRVVVLEGVGVLAAPCAADLDLRVWLEAPASVRQARALDRDGDVFAPHWQEWSDQEDALFAAGNPPADVVADTVTSTVRWATLGP</sequence>
<dbReference type="InterPro" id="IPR027417">
    <property type="entry name" value="P-loop_NTPase"/>
</dbReference>
<accession>A0ABQ2FA64</accession>
<evidence type="ECO:0000313" key="2">
    <source>
        <dbReference type="Proteomes" id="UP000662111"/>
    </source>
</evidence>
<reference evidence="2" key="1">
    <citation type="journal article" date="2019" name="Int. J. Syst. Evol. Microbiol.">
        <title>The Global Catalogue of Microorganisms (GCM) 10K type strain sequencing project: providing services to taxonomists for standard genome sequencing and annotation.</title>
        <authorList>
            <consortium name="The Broad Institute Genomics Platform"/>
            <consortium name="The Broad Institute Genome Sequencing Center for Infectious Disease"/>
            <person name="Wu L."/>
            <person name="Ma J."/>
        </authorList>
    </citation>
    <scope>NUCLEOTIDE SEQUENCE [LARGE SCALE GENOMIC DNA]</scope>
    <source>
        <strain evidence="2">CGMCC 1.5362</strain>
    </source>
</reference>
<comment type="caution">
    <text evidence="1">The sequence shown here is derived from an EMBL/GenBank/DDBJ whole genome shotgun (WGS) entry which is preliminary data.</text>
</comment>
<keyword evidence="2" id="KW-1185">Reference proteome</keyword>
<protein>
    <submittedName>
        <fullName evidence="1">Adenylate kinase</fullName>
    </submittedName>
</protein>
<dbReference type="SUPFAM" id="SSF52540">
    <property type="entry name" value="P-loop containing nucleoside triphosphate hydrolases"/>
    <property type="match status" value="1"/>
</dbReference>
<dbReference type="Gene3D" id="3.40.50.300">
    <property type="entry name" value="P-loop containing nucleotide triphosphate hydrolases"/>
    <property type="match status" value="1"/>
</dbReference>
<keyword evidence="1" id="KW-0418">Kinase</keyword>
<organism evidence="1 2">
    <name type="scientific">Ornithinimicrobium pekingense</name>
    <dbReference type="NCBI Taxonomy" id="384677"/>
    <lineage>
        <taxon>Bacteria</taxon>
        <taxon>Bacillati</taxon>
        <taxon>Actinomycetota</taxon>
        <taxon>Actinomycetes</taxon>
        <taxon>Micrococcales</taxon>
        <taxon>Ornithinimicrobiaceae</taxon>
        <taxon>Ornithinimicrobium</taxon>
    </lineage>
</organism>
<evidence type="ECO:0000313" key="1">
    <source>
        <dbReference type="EMBL" id="GGK74397.1"/>
    </source>
</evidence>
<name>A0ABQ2FA64_9MICO</name>
<dbReference type="RefSeq" id="WP_022921869.1">
    <property type="nucleotide sequence ID" value="NZ_BMLB01000005.1"/>
</dbReference>
<gene>
    <name evidence="1" type="ORF">GCM10011509_23750</name>
</gene>